<protein>
    <submittedName>
        <fullName evidence="1">Uncharacterized protein</fullName>
    </submittedName>
</protein>
<keyword evidence="2" id="KW-1185">Reference proteome</keyword>
<evidence type="ECO:0000313" key="2">
    <source>
        <dbReference type="Proteomes" id="UP000010953"/>
    </source>
</evidence>
<gene>
    <name evidence="1" type="ORF">C943_01394</name>
</gene>
<sequence>MDRIRIFIFLFCITIQTTCQRKIIEDYEAISDLLFELEKHSIFPQDIYLRYPPPPNLSEDSGAQMSDSNEGIDFERFKKWKNQFDSQQEEIRNRSIDSTYTFLIADDSLFQSCSECSLKPDSLFSKKDYNRYQTVLDRLVAGDLEPIKLEISKIKVKGKYKLKSFDGFQDRKQLYENRLDFLCGGEIGLSRFYSDNNLGIFYITTTSCPVDCGAGYLVLMEYKEGKWKIFDLVLQYIA</sequence>
<comment type="caution">
    <text evidence="1">The sequence shown here is derived from an EMBL/GenBank/DDBJ whole genome shotgun (WGS) entry which is preliminary data.</text>
</comment>
<accession>M7XUF8</accession>
<dbReference type="EMBL" id="AMZY02000014">
    <property type="protein sequence ID" value="EMS32132.1"/>
    <property type="molecule type" value="Genomic_DNA"/>
</dbReference>
<dbReference type="AlphaFoldDB" id="M7XUF8"/>
<name>M7XUF8_9BACT</name>
<dbReference type="STRING" id="1239962.C943_01394"/>
<dbReference type="InParanoid" id="M7XUF8"/>
<proteinExistence type="predicted"/>
<dbReference type="Proteomes" id="UP000010953">
    <property type="component" value="Unassembled WGS sequence"/>
</dbReference>
<organism evidence="1 2">
    <name type="scientific">Mariniradius saccharolyticus AK6</name>
    <dbReference type="NCBI Taxonomy" id="1239962"/>
    <lineage>
        <taxon>Bacteria</taxon>
        <taxon>Pseudomonadati</taxon>
        <taxon>Bacteroidota</taxon>
        <taxon>Cytophagia</taxon>
        <taxon>Cytophagales</taxon>
        <taxon>Cyclobacteriaceae</taxon>
        <taxon>Mariniradius</taxon>
    </lineage>
</organism>
<evidence type="ECO:0000313" key="1">
    <source>
        <dbReference type="EMBL" id="EMS32132.1"/>
    </source>
</evidence>
<reference evidence="1" key="1">
    <citation type="submission" date="2013-01" db="EMBL/GenBank/DDBJ databases">
        <title>Genome assembly of Mariniradius saccharolyticus AK6.</title>
        <authorList>
            <person name="Vaidya B."/>
            <person name="Khatri I."/>
            <person name="Tanuku N.R.S."/>
            <person name="Subramanian S."/>
            <person name="Pinnaka A."/>
        </authorList>
    </citation>
    <scope>NUCLEOTIDE SEQUENCE [LARGE SCALE GENOMIC DNA]</scope>
    <source>
        <strain evidence="1">AK6</strain>
    </source>
</reference>